<evidence type="ECO:0000256" key="2">
    <source>
        <dbReference type="ARBA" id="ARBA00004746"/>
    </source>
</evidence>
<dbReference type="UniPathway" id="UPA00078"/>
<reference evidence="10 11" key="1">
    <citation type="submission" date="2020-05" db="EMBL/GenBank/DDBJ databases">
        <authorList>
            <person name="Niu N."/>
        </authorList>
    </citation>
    <scope>NUCLEOTIDE SEQUENCE [LARGE SCALE GENOMIC DNA]</scope>
    <source>
        <strain evidence="10 11">LMG10982</strain>
    </source>
</reference>
<keyword evidence="5 8" id="KW-0808">Transferase</keyword>
<name>A0A7Y4L8V9_9BURK</name>
<dbReference type="GO" id="GO:0009102">
    <property type="term" value="P:biotin biosynthetic process"/>
    <property type="evidence" value="ECO:0007669"/>
    <property type="project" value="UniProtKB-UniRule"/>
</dbReference>
<evidence type="ECO:0000256" key="7">
    <source>
        <dbReference type="ARBA" id="ARBA00022756"/>
    </source>
</evidence>
<dbReference type="Proteomes" id="UP000541421">
    <property type="component" value="Unassembled WGS sequence"/>
</dbReference>
<dbReference type="EMBL" id="JABGBO010000002">
    <property type="protein sequence ID" value="NOL49074.1"/>
    <property type="molecule type" value="Genomic_DNA"/>
</dbReference>
<dbReference type="InterPro" id="IPR011814">
    <property type="entry name" value="BioC"/>
</dbReference>
<feature type="domain" description="Methyltransferase type 11" evidence="9">
    <location>
        <begin position="82"/>
        <end position="175"/>
    </location>
</feature>
<evidence type="ECO:0000313" key="10">
    <source>
        <dbReference type="EMBL" id="NOL49074.1"/>
    </source>
</evidence>
<dbReference type="GO" id="GO:0010340">
    <property type="term" value="F:carboxyl-O-methyltransferase activity"/>
    <property type="evidence" value="ECO:0007669"/>
    <property type="project" value="UniProtKB-UniRule"/>
</dbReference>
<dbReference type="GO" id="GO:0102130">
    <property type="term" value="F:malonyl-CoA methyltransferase activity"/>
    <property type="evidence" value="ECO:0007669"/>
    <property type="project" value="UniProtKB-EC"/>
</dbReference>
<comment type="catalytic activity">
    <reaction evidence="1 8">
        <text>malonyl-[ACP] + S-adenosyl-L-methionine = malonyl-[ACP] methyl ester + S-adenosyl-L-homocysteine</text>
        <dbReference type="Rhea" id="RHEA:17105"/>
        <dbReference type="Rhea" id="RHEA-COMP:9623"/>
        <dbReference type="Rhea" id="RHEA-COMP:9954"/>
        <dbReference type="ChEBI" id="CHEBI:57856"/>
        <dbReference type="ChEBI" id="CHEBI:59789"/>
        <dbReference type="ChEBI" id="CHEBI:78449"/>
        <dbReference type="ChEBI" id="CHEBI:78845"/>
        <dbReference type="EC" id="2.1.1.197"/>
    </reaction>
</comment>
<evidence type="ECO:0000256" key="5">
    <source>
        <dbReference type="ARBA" id="ARBA00022679"/>
    </source>
</evidence>
<dbReference type="RefSeq" id="WP_171588033.1">
    <property type="nucleotide sequence ID" value="NZ_JABGBO010000002.1"/>
</dbReference>
<proteinExistence type="inferred from homology"/>
<evidence type="ECO:0000313" key="11">
    <source>
        <dbReference type="Proteomes" id="UP000541421"/>
    </source>
</evidence>
<dbReference type="Gene3D" id="3.40.50.150">
    <property type="entry name" value="Vaccinia Virus protein VP39"/>
    <property type="match status" value="1"/>
</dbReference>
<evidence type="ECO:0000259" key="9">
    <source>
        <dbReference type="Pfam" id="PF08241"/>
    </source>
</evidence>
<dbReference type="GO" id="GO:0032259">
    <property type="term" value="P:methylation"/>
    <property type="evidence" value="ECO:0007669"/>
    <property type="project" value="UniProtKB-KW"/>
</dbReference>
<gene>
    <name evidence="8 10" type="primary">bioC</name>
    <name evidence="10" type="ORF">HKX40_02810</name>
</gene>
<dbReference type="Pfam" id="PF08241">
    <property type="entry name" value="Methyltransf_11"/>
    <property type="match status" value="1"/>
</dbReference>
<comment type="caution">
    <text evidence="10">The sequence shown here is derived from an EMBL/GenBank/DDBJ whole genome shotgun (WGS) entry which is preliminary data.</text>
</comment>
<evidence type="ECO:0000256" key="4">
    <source>
        <dbReference type="ARBA" id="ARBA00022603"/>
    </source>
</evidence>
<accession>A0A7Y4L8V9</accession>
<dbReference type="NCBIfam" id="TIGR02072">
    <property type="entry name" value="BioC"/>
    <property type="match status" value="1"/>
</dbReference>
<dbReference type="GO" id="GO:0008757">
    <property type="term" value="F:S-adenosylmethionine-dependent methyltransferase activity"/>
    <property type="evidence" value="ECO:0007669"/>
    <property type="project" value="InterPro"/>
</dbReference>
<comment type="similarity">
    <text evidence="8">Belongs to the methyltransferase superfamily.</text>
</comment>
<dbReference type="InterPro" id="IPR050602">
    <property type="entry name" value="Malonyl-ACP_OMT"/>
</dbReference>
<sequence length="287" mass="33376">MEHLIATSQRMATSRASIDYPSIKMNERSCTSPSKLDKKLIQQRFHKAKESYDQHAIAQQQINQHLLDLLLKHAGTQFHQLLELGCGTGLLTQQLQQHILVNNWYINDLCDMQDLVAQKLTLPHWTFLQGDMEQITLPPFCDLIISASAIQWVQDKPAFLKRCAKSLKPKGWLFLSTFTADNLKEIRQLTGKGLDYPSLAQWHTWLSHDFDLICCETKTIQLFFRTPMEVLCHLKYTGVTALQKTIWNRQQLLFFCKRYSDEFTQKNQHVGLTYTPLWIGVRKKVNK</sequence>
<dbReference type="AlphaFoldDB" id="A0A7Y4L8V9"/>
<keyword evidence="6 8" id="KW-0949">S-adenosyl-L-methionine</keyword>
<keyword evidence="4 8" id="KW-0489">Methyltransferase</keyword>
<organism evidence="10 11">
    <name type="scientific">Pelistega europaea</name>
    <dbReference type="NCBI Taxonomy" id="106147"/>
    <lineage>
        <taxon>Bacteria</taxon>
        <taxon>Pseudomonadati</taxon>
        <taxon>Pseudomonadota</taxon>
        <taxon>Betaproteobacteria</taxon>
        <taxon>Burkholderiales</taxon>
        <taxon>Alcaligenaceae</taxon>
        <taxon>Pelistega</taxon>
    </lineage>
</organism>
<protein>
    <recommendedName>
        <fullName evidence="3 8">Malonyl-[acyl-carrier protein] O-methyltransferase</fullName>
        <shortName evidence="8">Malonyl-ACP O-methyltransferase</shortName>
        <ecNumber evidence="3 8">2.1.1.197</ecNumber>
    </recommendedName>
    <alternativeName>
        <fullName evidence="8">Biotin synthesis protein BioC</fullName>
    </alternativeName>
</protein>
<comment type="pathway">
    <text evidence="2 8">Cofactor biosynthesis; biotin biosynthesis.</text>
</comment>
<evidence type="ECO:0000256" key="8">
    <source>
        <dbReference type="HAMAP-Rule" id="MF_00835"/>
    </source>
</evidence>
<dbReference type="PANTHER" id="PTHR13090">
    <property type="entry name" value="ARGININE-HYDROXYLASE NDUFAF5, MITOCHONDRIAL"/>
    <property type="match status" value="1"/>
</dbReference>
<dbReference type="HAMAP" id="MF_00835">
    <property type="entry name" value="BioC"/>
    <property type="match status" value="1"/>
</dbReference>
<keyword evidence="11" id="KW-1185">Reference proteome</keyword>
<evidence type="ECO:0000256" key="6">
    <source>
        <dbReference type="ARBA" id="ARBA00022691"/>
    </source>
</evidence>
<evidence type="ECO:0000256" key="1">
    <source>
        <dbReference type="ARBA" id="ARBA00000852"/>
    </source>
</evidence>
<dbReference type="EC" id="2.1.1.197" evidence="3 8"/>
<dbReference type="InterPro" id="IPR029063">
    <property type="entry name" value="SAM-dependent_MTases_sf"/>
</dbReference>
<keyword evidence="7 8" id="KW-0093">Biotin biosynthesis</keyword>
<dbReference type="InterPro" id="IPR013216">
    <property type="entry name" value="Methyltransf_11"/>
</dbReference>
<evidence type="ECO:0000256" key="3">
    <source>
        <dbReference type="ARBA" id="ARBA00012327"/>
    </source>
</evidence>
<dbReference type="SUPFAM" id="SSF53335">
    <property type="entry name" value="S-adenosyl-L-methionine-dependent methyltransferases"/>
    <property type="match status" value="1"/>
</dbReference>
<dbReference type="CDD" id="cd02440">
    <property type="entry name" value="AdoMet_MTases"/>
    <property type="match status" value="1"/>
</dbReference>
<dbReference type="PANTHER" id="PTHR13090:SF1">
    <property type="entry name" value="ARGININE-HYDROXYLASE NDUFAF5, MITOCHONDRIAL"/>
    <property type="match status" value="1"/>
</dbReference>
<comment type="function">
    <text evidence="8">Converts the free carboxyl group of a malonyl-thioester to its methyl ester by transfer of a methyl group from S-adenosyl-L-methionine (SAM). It allows to synthesize pimeloyl-ACP via the fatty acid synthetic pathway.</text>
</comment>